<sequence>MVSLSVDPSTLLLEFVAGAVLGGLVGYGTKRIAKVLAIVLSVQLVVFRYLESQGIVVVDYDRLTAGLVGAGEETRAAGARLQTHWFDSVLSVVPIAAGFASGFLIGYHRG</sequence>
<keyword evidence="3 6" id="KW-0812">Transmembrane</keyword>
<accession>M0M3G4</accession>
<protein>
    <submittedName>
        <fullName evidence="7">FUN14 family protein</fullName>
    </submittedName>
</protein>
<evidence type="ECO:0000256" key="3">
    <source>
        <dbReference type="ARBA" id="ARBA00022692"/>
    </source>
</evidence>
<dbReference type="RefSeq" id="WP_006672715.1">
    <property type="nucleotide sequence ID" value="NZ_AOMA01000087.1"/>
</dbReference>
<name>M0M3G4_9EURY</name>
<evidence type="ECO:0000256" key="1">
    <source>
        <dbReference type="ARBA" id="ARBA00004370"/>
    </source>
</evidence>
<proteinExistence type="inferred from homology"/>
<dbReference type="InterPro" id="IPR007014">
    <property type="entry name" value="FUN14"/>
</dbReference>
<keyword evidence="5 6" id="KW-0472">Membrane</keyword>
<dbReference type="OrthoDB" id="168550at2157"/>
<feature type="transmembrane region" description="Helical" evidence="6">
    <location>
        <begin position="6"/>
        <end position="25"/>
    </location>
</feature>
<evidence type="ECO:0000256" key="5">
    <source>
        <dbReference type="ARBA" id="ARBA00023136"/>
    </source>
</evidence>
<organism evidence="7 8">
    <name type="scientific">Halobiforma nitratireducens JCM 10879</name>
    <dbReference type="NCBI Taxonomy" id="1227454"/>
    <lineage>
        <taxon>Archaea</taxon>
        <taxon>Methanobacteriati</taxon>
        <taxon>Methanobacteriota</taxon>
        <taxon>Stenosarchaea group</taxon>
        <taxon>Halobacteria</taxon>
        <taxon>Halobacteriales</taxon>
        <taxon>Natrialbaceae</taxon>
        <taxon>Halobiforma</taxon>
    </lineage>
</organism>
<feature type="transmembrane region" description="Helical" evidence="6">
    <location>
        <begin position="89"/>
        <end position="107"/>
    </location>
</feature>
<gene>
    <name evidence="7" type="ORF">C446_08968</name>
</gene>
<evidence type="ECO:0000256" key="6">
    <source>
        <dbReference type="SAM" id="Phobius"/>
    </source>
</evidence>
<feature type="transmembrane region" description="Helical" evidence="6">
    <location>
        <begin position="32"/>
        <end position="50"/>
    </location>
</feature>
<evidence type="ECO:0000313" key="8">
    <source>
        <dbReference type="Proteomes" id="UP000011607"/>
    </source>
</evidence>
<dbReference type="Proteomes" id="UP000011607">
    <property type="component" value="Unassembled WGS sequence"/>
</dbReference>
<dbReference type="AlphaFoldDB" id="M0M3G4"/>
<dbReference type="eggNOG" id="arCOG04811">
    <property type="taxonomic scope" value="Archaea"/>
</dbReference>
<dbReference type="Pfam" id="PF04930">
    <property type="entry name" value="FUN14"/>
    <property type="match status" value="1"/>
</dbReference>
<comment type="subcellular location">
    <subcellularLocation>
        <location evidence="1">Membrane</location>
    </subcellularLocation>
</comment>
<reference evidence="7 8" key="1">
    <citation type="journal article" date="2014" name="PLoS Genet.">
        <title>Phylogenetically driven sequencing of extremely halophilic archaea reveals strategies for static and dynamic osmo-response.</title>
        <authorList>
            <person name="Becker E.A."/>
            <person name="Seitzer P.M."/>
            <person name="Tritt A."/>
            <person name="Larsen D."/>
            <person name="Krusor M."/>
            <person name="Yao A.I."/>
            <person name="Wu D."/>
            <person name="Madern D."/>
            <person name="Eisen J.A."/>
            <person name="Darling A.E."/>
            <person name="Facciotti M.T."/>
        </authorList>
    </citation>
    <scope>NUCLEOTIDE SEQUENCE [LARGE SCALE GENOMIC DNA]</scope>
    <source>
        <strain evidence="7 8">JCM 10879</strain>
    </source>
</reference>
<evidence type="ECO:0000313" key="7">
    <source>
        <dbReference type="EMBL" id="EMA39144.1"/>
    </source>
</evidence>
<evidence type="ECO:0000256" key="2">
    <source>
        <dbReference type="ARBA" id="ARBA00009160"/>
    </source>
</evidence>
<dbReference type="GO" id="GO:0016020">
    <property type="term" value="C:membrane"/>
    <property type="evidence" value="ECO:0007669"/>
    <property type="project" value="UniProtKB-SubCell"/>
</dbReference>
<dbReference type="EMBL" id="AOMA01000087">
    <property type="protein sequence ID" value="EMA39144.1"/>
    <property type="molecule type" value="Genomic_DNA"/>
</dbReference>
<evidence type="ECO:0000256" key="4">
    <source>
        <dbReference type="ARBA" id="ARBA00022989"/>
    </source>
</evidence>
<comment type="caution">
    <text evidence="7">The sequence shown here is derived from an EMBL/GenBank/DDBJ whole genome shotgun (WGS) entry which is preliminary data.</text>
</comment>
<keyword evidence="8" id="KW-1185">Reference proteome</keyword>
<keyword evidence="4 6" id="KW-1133">Transmembrane helix</keyword>
<comment type="similarity">
    <text evidence="2">Belongs to the FUN14 family.</text>
</comment>